<dbReference type="InterPro" id="IPR006674">
    <property type="entry name" value="HD_domain"/>
</dbReference>
<feature type="domain" description="HD" evidence="1">
    <location>
        <begin position="68"/>
        <end position="139"/>
    </location>
</feature>
<protein>
    <submittedName>
        <fullName evidence="2">HD domain-containing protein</fullName>
    </submittedName>
</protein>
<evidence type="ECO:0000313" key="3">
    <source>
        <dbReference type="Proteomes" id="UP001142648"/>
    </source>
</evidence>
<organism evidence="2 3">
    <name type="scientific">Tsuneonella litorea</name>
    <dbReference type="NCBI Taxonomy" id="2976475"/>
    <lineage>
        <taxon>Bacteria</taxon>
        <taxon>Pseudomonadati</taxon>
        <taxon>Pseudomonadota</taxon>
        <taxon>Alphaproteobacteria</taxon>
        <taxon>Sphingomonadales</taxon>
        <taxon>Erythrobacteraceae</taxon>
        <taxon>Tsuneonella</taxon>
    </lineage>
</organism>
<evidence type="ECO:0000259" key="1">
    <source>
        <dbReference type="Pfam" id="PF01966"/>
    </source>
</evidence>
<sequence length="207" mass="23722">MGVTEETLEDMAHGAAERAKFREMKEGTQEDWAIIGGEYMNFAKGLPDRVLAHLKLLDGDFGGFPVCRLEHSLQTATRAHRDGRDEAYVVMALLHDIGDTLGTYNHPEVAASIIKPFVSEEVHWICQNHGHFQGYYYFHYLGMDRESREQFRDHPFFDACAEFCEKYDQAAFDPDYDSEPLEFFEPMVRRVMARPINSLYAKAAEAA</sequence>
<dbReference type="Pfam" id="PF01966">
    <property type="entry name" value="HD"/>
    <property type="match status" value="1"/>
</dbReference>
<dbReference type="Proteomes" id="UP001142648">
    <property type="component" value="Unassembled WGS sequence"/>
</dbReference>
<dbReference type="Gene3D" id="1.10.3210.10">
    <property type="entry name" value="Hypothetical protein af1432"/>
    <property type="match status" value="1"/>
</dbReference>
<dbReference type="PANTHER" id="PTHR40202:SF1">
    <property type="entry name" value="HD DOMAIN-CONTAINING PROTEIN"/>
    <property type="match status" value="1"/>
</dbReference>
<dbReference type="EMBL" id="JAOAMV010000001">
    <property type="protein sequence ID" value="MCT2557941.1"/>
    <property type="molecule type" value="Genomic_DNA"/>
</dbReference>
<keyword evidence="3" id="KW-1185">Reference proteome</keyword>
<reference evidence="2" key="1">
    <citation type="submission" date="2022-09" db="EMBL/GenBank/DDBJ databases">
        <title>The genome sequence of Tsuneonella sp. YG55.</title>
        <authorList>
            <person name="Liu Y."/>
        </authorList>
    </citation>
    <scope>NUCLEOTIDE SEQUENCE</scope>
    <source>
        <strain evidence="2">YG55</strain>
    </source>
</reference>
<proteinExistence type="predicted"/>
<comment type="caution">
    <text evidence="2">The sequence shown here is derived from an EMBL/GenBank/DDBJ whole genome shotgun (WGS) entry which is preliminary data.</text>
</comment>
<gene>
    <name evidence="2" type="ORF">N0B51_02980</name>
</gene>
<dbReference type="RefSeq" id="WP_259960690.1">
    <property type="nucleotide sequence ID" value="NZ_JAOAMV010000001.1"/>
</dbReference>
<dbReference type="SUPFAM" id="SSF109604">
    <property type="entry name" value="HD-domain/PDEase-like"/>
    <property type="match status" value="1"/>
</dbReference>
<evidence type="ECO:0000313" key="2">
    <source>
        <dbReference type="EMBL" id="MCT2557941.1"/>
    </source>
</evidence>
<dbReference type="PANTHER" id="PTHR40202">
    <property type="match status" value="1"/>
</dbReference>
<name>A0A9X3A736_9SPHN</name>
<dbReference type="InterPro" id="IPR052567">
    <property type="entry name" value="OP_Dioxygenase"/>
</dbReference>
<accession>A0A9X3A736</accession>
<dbReference type="AlphaFoldDB" id="A0A9X3A736"/>